<dbReference type="SMART" id="SM01342">
    <property type="entry name" value="TAN"/>
    <property type="match status" value="1"/>
</dbReference>
<accession>W2S2J4</accession>
<evidence type="ECO:0000256" key="7">
    <source>
        <dbReference type="ARBA" id="ARBA00022679"/>
    </source>
</evidence>
<feature type="region of interest" description="Disordered" evidence="17">
    <location>
        <begin position="2875"/>
        <end position="2904"/>
    </location>
</feature>
<dbReference type="GO" id="GO:0005524">
    <property type="term" value="F:ATP binding"/>
    <property type="evidence" value="ECO:0007669"/>
    <property type="project" value="UniProtKB-KW"/>
</dbReference>
<keyword evidence="16" id="KW-0158">Chromosome</keyword>
<organism evidence="21 22">
    <name type="scientific">Cyphellophora europaea (strain CBS 101466)</name>
    <name type="common">Phialophora europaea</name>
    <dbReference type="NCBI Taxonomy" id="1220924"/>
    <lineage>
        <taxon>Eukaryota</taxon>
        <taxon>Fungi</taxon>
        <taxon>Dikarya</taxon>
        <taxon>Ascomycota</taxon>
        <taxon>Pezizomycotina</taxon>
        <taxon>Eurotiomycetes</taxon>
        <taxon>Chaetothyriomycetidae</taxon>
        <taxon>Chaetothyriales</taxon>
        <taxon>Cyphellophoraceae</taxon>
        <taxon>Cyphellophora</taxon>
    </lineage>
</organism>
<keyword evidence="12 16" id="KW-0539">Nucleus</keyword>
<evidence type="ECO:0000256" key="1">
    <source>
        <dbReference type="ARBA" id="ARBA00004123"/>
    </source>
</evidence>
<dbReference type="Pfam" id="PF11640">
    <property type="entry name" value="TAN"/>
    <property type="match status" value="1"/>
</dbReference>
<dbReference type="InterPro" id="IPR038980">
    <property type="entry name" value="ATM_plant"/>
</dbReference>
<evidence type="ECO:0000256" key="10">
    <source>
        <dbReference type="ARBA" id="ARBA00022777"/>
    </source>
</evidence>
<dbReference type="InterPro" id="IPR036940">
    <property type="entry name" value="PI3/4_kinase_cat_sf"/>
</dbReference>
<evidence type="ECO:0000256" key="16">
    <source>
        <dbReference type="RuleBase" id="RU365027"/>
    </source>
</evidence>
<evidence type="ECO:0000259" key="19">
    <source>
        <dbReference type="PROSITE" id="PS51189"/>
    </source>
</evidence>
<dbReference type="SMART" id="SM01343">
    <property type="entry name" value="FATC"/>
    <property type="match status" value="1"/>
</dbReference>
<keyword evidence="7 16" id="KW-0808">Transferase</keyword>
<dbReference type="Gene3D" id="1.10.1070.11">
    <property type="entry name" value="Phosphatidylinositol 3-/4-kinase, catalytic domain"/>
    <property type="match status" value="1"/>
</dbReference>
<evidence type="ECO:0000256" key="11">
    <source>
        <dbReference type="ARBA" id="ARBA00022840"/>
    </source>
</evidence>
<evidence type="ECO:0000256" key="2">
    <source>
        <dbReference type="ARBA" id="ARBA00010769"/>
    </source>
</evidence>
<sequence>MAVESRTSHSGCSWSDGQGREGRYLLGFRYAPNPLKTFRAYSRRSRVDHILTCAPAKLDGTTKNVRKNGIEELASVLKSRRNRDTLADHDLHRVLEWIYQAVKTSRSAHVKATRSSKSTTATDKLEVCAAALRATVEAGHAVLSFKTATSVLDHIRESLPISDDELCEPLRTDYIKAFRVLVDYASFTECLKEKQWQGYLEFIVNLISVSTGDDILGSSFASSREASLSKSGTPLSVRISHSAASRGAQSKSHKTLDDLIAALRSLTAQANAPVLERAELILDTVIDCLFSTTRSQDVALETFNNVAQVLLGSDVRLLHRSILALVPIFRRIWTTKSSTTRDQLLGTLSFCQCFFVAKPTSPIALELDTKTQLLDVLQTEYQSRSIRDIFQIDDLSLLLRMNPTGQVCHALIAQPSLASPLSNWLMLLTIARLHYGIHTSTPQSEQDDISQNQPRKRRKVLTPFGELCQQATRSTGLAQVTSLQILAWSLSEPFGDQMFEDHQYVFEDLVALLANESSPATPWTLLVLTNLALLRQAADSRYGVLWKRVWDSTCRATATANLARPACLLIATVVQRRLLETYLTAPLLQSSLFSGGKNGPGILADTAFLMFINILQSDLLDRETAFEAFSMKVISWLSIYWSLPSTLDRIHNAQVAAYAQPELVCTLLAALKGASLAIKTVPRQQSVSSLALLEAWSRESQDLGFIMAGSPFAVELTSNQVINLTSVSLSGKIRLRLESAIVELLQVKLHDFQGSWGIFNSASRGSGVSNDILLIATSLCVVSYASSGRSTNDPTPPNTTQELPTQLWASIQDLLSKKNPESHSRLFLVASRVLRVQDGLYAEDYFHAKQLLPCTIVLRQLLKDAVQQSEDAEIDDDAEVFETVHSRTSQGSQLSSAVCQVDVVRREPLNAQVLADSLASCILDLTSEIEKGRSDGHLSAKASASFVDEVLLLEPEELLNARKSLYSFLAIHPSFERQDVARLIEALINACLHKSKFERSEAALCLCAKTLTYLAQYWTADGTDDLVSLTDDMYTHFIEDVMGKRRASSTVLYSIAEMLDAVASHAPNFGKGSYPSIRTSLLNVLRDASCLIKVRIAPILTRLFERFVLSEHGAIFGDIVDALPRNNDNIDGISARFHILADLGSKWHTILRQAIYSLFETAASVPSLAELGSSQVVSMCTKLHLGSPKELFSLFSSPILHTWLGLGKLNEVPFRTFGYHSLKEFCLENEDELVAQTALRSSGAHAKELAEILDKTWKAMLQQNFARAEAYCLASQISIPDKDQLAANSEAAIRKDLTTSTYALSIQAELPAIIAMLFKTLQDDRNIERAFEKAGLVKALAVFREMCHTSKSGAVSFSVQQPNFRSRFLIDEIQWLCSRTDHEFADIWSPAMLTFVQRSLLQSAHPALGPLHASTVLRKLRIVVALGAADSVRGYPLEMLLHNLRPYLTVFQCSEDAINIYQYLLKEGQRYLQSRLSFVAGLSISVFASLTAFVALSQDSTTQESHFLSTMSNAESFRNWLGTYLLGLEVQEGEKSKFETLCAIVGHAKSMNGSGSSSQSSHQGAVLLLLLEDQCSEKPLLQPTDYYLSISILCNDFVGATSPADDILASPADAARMIPTLEKTLRHATVNKQFQAWAAHTIGKGISLQGPFASVSLTREADPLIQAGHSLNESSSYGSIVIFWERLLWSQTGAAAASAEQCLQVIASGLESSHVAELLSSESSQRLLKELRFEKVICPAMRNQSGKARQGRALQHWHLTMARQNWAAELLVTLCTELEQDLILSTLECFASIEPESAALLLPYVVHIVLSAELDGSQKVRAKLSDIFTDLFANDNKLRQQDTRLALDTIIYLRRCSIPNENNISRRDGWLDVSYADAAKAAARCQMWHTALLLLESHQANIHLQSSRTSRRSTDSAERSLPDIVDAIFQNVDDLDFFYAGHEDVDVQSIVQRLEHEAAGEKMLSFQSAMFDARGRADGRSSAFADSTNATVRALSSANLKGLSQVVSGLSNGQLNAVAIMADDAAFGLLDWNVQPEETSTKHTGSALSHLRALSTASDKHAIMASLDDGLSSLGQHLTTFRLQHGEHEESLIGLALLSEAKDALSCSSKDDIESYFESLGSIDKWGSKEDFDVVSRFLNTREYVFGTISRSQHLRTAVGLTAPQALLLEARSVRQSLQLAQKHNSAQFSLSRATYFSDLSRTAEPLGVNIEVASHYDLARTLWAQEEASASVKILRGLSQSSDLDKQAIPVTLSEILADLGQKVTEARLEPPNEVIENYLVPAYKELGSDSASAKAGQIFHIFAAFCDGQLQDQESLDEFHRLTAIKETKEAEIDDLKKLLNNRETKNRDHIKNAYSKAVTWYKLDKEEWDRVRQNRESLVLRCIEHYLLSLKASDSFPNDTLRVLTIWLDEADEPKATEIVNTHLRNVPSWKFAGLVNQLISRLLDSEDGFQQCLMDIMFRICSDHPFHSLYQLFAACKSKSNKNDEVAVSRHAAANKLADAILKRSRSKEVWPTVHNINIAFVRIAQARLNDKDVKMNSKLPLSNLPAGADLIRDVKNGSRRIPPPTMKIAIRPDRKYSSVPVMVDFERDVTIAGGVSAPKVAAVIATDGSRHKMLLKGGNDDLRQDSIMEQVFEQVSNLLQDHRATRQRKLGIRTYKVVPLLANAGIIEFVQNTTPLHEYLLPAHHRYFPKDYTHNRCRKEISNASSKPLGQRIQAYRTVCQNFHPVMRFFFMEHFLDPDDWFYKRLNYSRSTAAISILGHVLGLGDRHGHNILLDTNTGEVVHIDLGVAFEAGRVLPIPEVVPFRLTRDLVDGMGISGVEGVFRRCCNFTLEALRREQESIMTILDVLRYDPLYSWSVSPLRVARMQENANRAGGAGQETNATSTTDGALPGGGGRRRDIDESAEASRALAVVAKKLGKGLSVEATVNELIRQASDERNLALLFCGWAAYV</sequence>
<gene>
    <name evidence="21" type="ORF">HMPREF1541_04219</name>
</gene>
<dbReference type="InterPro" id="IPR044107">
    <property type="entry name" value="PIKKc_ATM"/>
</dbReference>
<evidence type="ECO:0000256" key="14">
    <source>
        <dbReference type="ARBA" id="ARBA00047899"/>
    </source>
</evidence>
<dbReference type="GO" id="GO:0006281">
    <property type="term" value="P:DNA repair"/>
    <property type="evidence" value="ECO:0007669"/>
    <property type="project" value="InterPro"/>
</dbReference>
<comment type="function">
    <text evidence="13 16">Serine/threonine protein kinase which activates checkpoint signaling upon genotoxic stresses such as ionizing radiation (IR), ultraviolet light (UV), or DNA replication stalling, thereby acting as a DNA damage sensor. Recognizes the substrate consensus sequence [ST]-Q. Phosphorylates histone H2A to form H2AS128ph (gamma-H2A) at sites of DNA damage, involved in the regulation of DNA damage response mechanism. Required for the control of telomere length and genome stability.</text>
</comment>
<comment type="catalytic activity">
    <reaction evidence="15">
        <text>L-seryl-[protein] + ATP = O-phospho-L-seryl-[protein] + ADP + H(+)</text>
        <dbReference type="Rhea" id="RHEA:17989"/>
        <dbReference type="Rhea" id="RHEA-COMP:9863"/>
        <dbReference type="Rhea" id="RHEA-COMP:11604"/>
        <dbReference type="ChEBI" id="CHEBI:15378"/>
        <dbReference type="ChEBI" id="CHEBI:29999"/>
        <dbReference type="ChEBI" id="CHEBI:30616"/>
        <dbReference type="ChEBI" id="CHEBI:83421"/>
        <dbReference type="ChEBI" id="CHEBI:456216"/>
        <dbReference type="EC" id="2.7.11.1"/>
    </reaction>
</comment>
<dbReference type="InterPro" id="IPR000403">
    <property type="entry name" value="PI3/4_kinase_cat_dom"/>
</dbReference>
<evidence type="ECO:0000313" key="22">
    <source>
        <dbReference type="Proteomes" id="UP000030752"/>
    </source>
</evidence>
<dbReference type="InterPro" id="IPR057564">
    <property type="entry name" value="HEAT_ATR"/>
</dbReference>
<comment type="subcellular location">
    <subcellularLocation>
        <location evidence="16">Chromosome</location>
        <location evidence="16">Telomere</location>
    </subcellularLocation>
    <subcellularLocation>
        <location evidence="1 16">Nucleus</location>
    </subcellularLocation>
</comment>
<evidence type="ECO:0000256" key="9">
    <source>
        <dbReference type="ARBA" id="ARBA00022763"/>
    </source>
</evidence>
<evidence type="ECO:0000256" key="13">
    <source>
        <dbReference type="ARBA" id="ARBA00025079"/>
    </source>
</evidence>
<keyword evidence="6 16" id="KW-0723">Serine/threonine-protein kinase</keyword>
<dbReference type="GO" id="GO:0000781">
    <property type="term" value="C:chromosome, telomeric region"/>
    <property type="evidence" value="ECO:0007669"/>
    <property type="project" value="UniProtKB-SubCell"/>
</dbReference>
<evidence type="ECO:0000256" key="4">
    <source>
        <dbReference type="ARBA" id="ARBA00012513"/>
    </source>
</evidence>
<dbReference type="PROSITE" id="PS00915">
    <property type="entry name" value="PI3_4_KINASE_1"/>
    <property type="match status" value="1"/>
</dbReference>
<keyword evidence="16" id="KW-0156">Chromatin regulator</keyword>
<feature type="compositionally biased region" description="Polar residues" evidence="17">
    <location>
        <begin position="2883"/>
        <end position="2892"/>
    </location>
</feature>
<dbReference type="GO" id="GO:0005634">
    <property type="term" value="C:nucleus"/>
    <property type="evidence" value="ECO:0007669"/>
    <property type="project" value="UniProtKB-SubCell"/>
</dbReference>
<dbReference type="PANTHER" id="PTHR37079:SF4">
    <property type="entry name" value="SERINE_THREONINE-PROTEIN KINASE ATM"/>
    <property type="match status" value="1"/>
</dbReference>
<evidence type="ECO:0000256" key="8">
    <source>
        <dbReference type="ARBA" id="ARBA00022741"/>
    </source>
</evidence>
<feature type="domain" description="PI3K/PI4K catalytic" evidence="18">
    <location>
        <begin position="2590"/>
        <end position="2903"/>
    </location>
</feature>
<evidence type="ECO:0000256" key="3">
    <source>
        <dbReference type="ARBA" id="ARBA00011370"/>
    </source>
</evidence>
<dbReference type="OrthoDB" id="381190at2759"/>
<dbReference type="Pfam" id="PF00454">
    <property type="entry name" value="PI3_PI4_kinase"/>
    <property type="match status" value="1"/>
</dbReference>
<evidence type="ECO:0000256" key="6">
    <source>
        <dbReference type="ARBA" id="ARBA00022527"/>
    </source>
</evidence>
<dbReference type="HOGENOM" id="CLU_000178_8_2_1"/>
<dbReference type="InParanoid" id="W2S2J4"/>
<dbReference type="InterPro" id="IPR014009">
    <property type="entry name" value="PIK_FAT"/>
</dbReference>
<proteinExistence type="inferred from homology"/>
<dbReference type="VEuPathDB" id="FungiDB:HMPREF1541_04219"/>
<feature type="domain" description="FATC" evidence="20">
    <location>
        <begin position="2924"/>
        <end position="2956"/>
    </location>
</feature>
<dbReference type="Proteomes" id="UP000030752">
    <property type="component" value="Unassembled WGS sequence"/>
</dbReference>
<dbReference type="SMART" id="SM00146">
    <property type="entry name" value="PI3Kc"/>
    <property type="match status" value="1"/>
</dbReference>
<dbReference type="PROSITE" id="PS50290">
    <property type="entry name" value="PI3_4_KINASE_3"/>
    <property type="match status" value="1"/>
</dbReference>
<evidence type="ECO:0000313" key="21">
    <source>
        <dbReference type="EMBL" id="ETN42278.1"/>
    </source>
</evidence>
<comment type="similarity">
    <text evidence="2 16">Belongs to the PI3/PI4-kinase family. ATM subfamily.</text>
</comment>
<evidence type="ECO:0000259" key="18">
    <source>
        <dbReference type="PROSITE" id="PS50290"/>
    </source>
</evidence>
<keyword evidence="11 16" id="KW-0067">ATP-binding</keyword>
<dbReference type="InterPro" id="IPR021668">
    <property type="entry name" value="TAN"/>
</dbReference>
<dbReference type="InterPro" id="IPR018936">
    <property type="entry name" value="PI3/4_kinase_CS"/>
</dbReference>
<keyword evidence="10 16" id="KW-0418">Kinase</keyword>
<dbReference type="GO" id="GO:0106310">
    <property type="term" value="F:protein serine kinase activity"/>
    <property type="evidence" value="ECO:0007669"/>
    <property type="project" value="RHEA"/>
</dbReference>
<protein>
    <recommendedName>
        <fullName evidence="5 16">Serine/threonine-protein kinase Tel1</fullName>
        <ecNumber evidence="4 16">2.7.11.1</ecNumber>
    </recommendedName>
</protein>
<dbReference type="InterPro" id="IPR011009">
    <property type="entry name" value="Kinase-like_dom_sf"/>
</dbReference>
<name>W2S2J4_CYPE1</name>
<dbReference type="PROSITE" id="PS00916">
    <property type="entry name" value="PI3_4_KINASE_2"/>
    <property type="match status" value="1"/>
</dbReference>
<evidence type="ECO:0000256" key="12">
    <source>
        <dbReference type="ARBA" id="ARBA00023242"/>
    </source>
</evidence>
<evidence type="ECO:0000256" key="15">
    <source>
        <dbReference type="ARBA" id="ARBA00048679"/>
    </source>
</evidence>
<dbReference type="eggNOG" id="KOG0892">
    <property type="taxonomic scope" value="Eukaryota"/>
</dbReference>
<dbReference type="InterPro" id="IPR003152">
    <property type="entry name" value="FATC_dom"/>
</dbReference>
<keyword evidence="16" id="KW-0779">Telomere</keyword>
<evidence type="ECO:0000259" key="20">
    <source>
        <dbReference type="PROSITE" id="PS51190"/>
    </source>
</evidence>
<dbReference type="Pfam" id="PF23593">
    <property type="entry name" value="HEAT_ATR"/>
    <property type="match status" value="1"/>
</dbReference>
<dbReference type="GeneID" id="19971558"/>
<dbReference type="STRING" id="1220924.W2S2J4"/>
<dbReference type="RefSeq" id="XP_008716787.1">
    <property type="nucleotide sequence ID" value="XM_008718565.1"/>
</dbReference>
<feature type="domain" description="FAT" evidence="19">
    <location>
        <begin position="1877"/>
        <end position="2482"/>
    </location>
</feature>
<dbReference type="PROSITE" id="PS51190">
    <property type="entry name" value="FATC"/>
    <property type="match status" value="1"/>
</dbReference>
<dbReference type="Pfam" id="PF02260">
    <property type="entry name" value="FATC"/>
    <property type="match status" value="1"/>
</dbReference>
<keyword evidence="8 16" id="KW-0547">Nucleotide-binding</keyword>
<dbReference type="GO" id="GO:0004674">
    <property type="term" value="F:protein serine/threonine kinase activity"/>
    <property type="evidence" value="ECO:0007669"/>
    <property type="project" value="UniProtKB-KW"/>
</dbReference>
<dbReference type="SUPFAM" id="SSF56112">
    <property type="entry name" value="Protein kinase-like (PK-like)"/>
    <property type="match status" value="1"/>
</dbReference>
<dbReference type="EC" id="2.7.11.1" evidence="4 16"/>
<evidence type="ECO:0000256" key="5">
    <source>
        <dbReference type="ARBA" id="ARBA00014619"/>
    </source>
</evidence>
<evidence type="ECO:0000256" key="17">
    <source>
        <dbReference type="SAM" id="MobiDB-lite"/>
    </source>
</evidence>
<dbReference type="EMBL" id="KB822719">
    <property type="protein sequence ID" value="ETN42278.1"/>
    <property type="molecule type" value="Genomic_DNA"/>
</dbReference>
<keyword evidence="9 16" id="KW-0227">DNA damage</keyword>
<reference evidence="21 22" key="1">
    <citation type="submission" date="2013-03" db="EMBL/GenBank/DDBJ databases">
        <title>The Genome Sequence of Phialophora europaea CBS 101466.</title>
        <authorList>
            <consortium name="The Broad Institute Genomics Platform"/>
            <person name="Cuomo C."/>
            <person name="de Hoog S."/>
            <person name="Gorbushina A."/>
            <person name="Walker B."/>
            <person name="Young S.K."/>
            <person name="Zeng Q."/>
            <person name="Gargeya S."/>
            <person name="Fitzgerald M."/>
            <person name="Haas B."/>
            <person name="Abouelleil A."/>
            <person name="Allen A.W."/>
            <person name="Alvarado L."/>
            <person name="Arachchi H.M."/>
            <person name="Berlin A.M."/>
            <person name="Chapman S.B."/>
            <person name="Gainer-Dewar J."/>
            <person name="Goldberg J."/>
            <person name="Griggs A."/>
            <person name="Gujja S."/>
            <person name="Hansen M."/>
            <person name="Howarth C."/>
            <person name="Imamovic A."/>
            <person name="Ireland A."/>
            <person name="Larimer J."/>
            <person name="McCowan C."/>
            <person name="Murphy C."/>
            <person name="Pearson M."/>
            <person name="Poon T.W."/>
            <person name="Priest M."/>
            <person name="Roberts A."/>
            <person name="Saif S."/>
            <person name="Shea T."/>
            <person name="Sisk P."/>
            <person name="Sykes S."/>
            <person name="Wortman J."/>
            <person name="Nusbaum C."/>
            <person name="Birren B."/>
        </authorList>
    </citation>
    <scope>NUCLEOTIDE SEQUENCE [LARGE SCALE GENOMIC DNA]</scope>
    <source>
        <strain evidence="21 22">CBS 101466</strain>
    </source>
</reference>
<dbReference type="PANTHER" id="PTHR37079">
    <property type="entry name" value="SERINE/THREONINE-PROTEIN KINASE ATM"/>
    <property type="match status" value="1"/>
</dbReference>
<comment type="catalytic activity">
    <reaction evidence="14 16">
        <text>L-threonyl-[protein] + ATP = O-phospho-L-threonyl-[protein] + ADP + H(+)</text>
        <dbReference type="Rhea" id="RHEA:46608"/>
        <dbReference type="Rhea" id="RHEA-COMP:11060"/>
        <dbReference type="Rhea" id="RHEA-COMP:11605"/>
        <dbReference type="ChEBI" id="CHEBI:15378"/>
        <dbReference type="ChEBI" id="CHEBI:30013"/>
        <dbReference type="ChEBI" id="CHEBI:30616"/>
        <dbReference type="ChEBI" id="CHEBI:61977"/>
        <dbReference type="ChEBI" id="CHEBI:456216"/>
        <dbReference type="EC" id="2.7.11.1"/>
    </reaction>
</comment>
<dbReference type="PROSITE" id="PS51189">
    <property type="entry name" value="FAT"/>
    <property type="match status" value="1"/>
</dbReference>
<dbReference type="GO" id="GO:0006325">
    <property type="term" value="P:chromatin organization"/>
    <property type="evidence" value="ECO:0007669"/>
    <property type="project" value="UniProtKB-KW"/>
</dbReference>
<keyword evidence="22" id="KW-1185">Reference proteome</keyword>
<dbReference type="Gene3D" id="3.30.1010.10">
    <property type="entry name" value="Phosphatidylinositol 3-kinase Catalytic Subunit, Chain A, domain 4"/>
    <property type="match status" value="1"/>
</dbReference>
<dbReference type="GO" id="GO:0035556">
    <property type="term" value="P:intracellular signal transduction"/>
    <property type="evidence" value="ECO:0007669"/>
    <property type="project" value="UniProtKB-ARBA"/>
</dbReference>
<comment type="subunit">
    <text evidence="3">Associates with DNA double-strand breaks.</text>
</comment>
<dbReference type="CDD" id="cd05171">
    <property type="entry name" value="PIKKc_ATM"/>
    <property type="match status" value="1"/>
</dbReference>